<evidence type="ECO:0000313" key="2">
    <source>
        <dbReference type="Proteomes" id="UP000218287"/>
    </source>
</evidence>
<evidence type="ECO:0000313" key="1">
    <source>
        <dbReference type="EMBL" id="BAY20255.1"/>
    </source>
</evidence>
<gene>
    <name evidence="1" type="ORF">NIES21_61250</name>
</gene>
<sequence length="93" mass="10655">MSAVLEYIENCQNAAIRAGFPAECGREMLEGYLQDLAQGWSQQQFETWFMDMEAKYGSRSKSGISLSCLYRNIMQRVNTDDFVLTTELNSLPR</sequence>
<keyword evidence="2" id="KW-1185">Reference proteome</keyword>
<organism evidence="1 2">
    <name type="scientific">Anabaenopsis circularis NIES-21</name>
    <dbReference type="NCBI Taxonomy" id="1085406"/>
    <lineage>
        <taxon>Bacteria</taxon>
        <taxon>Bacillati</taxon>
        <taxon>Cyanobacteriota</taxon>
        <taxon>Cyanophyceae</taxon>
        <taxon>Nostocales</taxon>
        <taxon>Nodulariaceae</taxon>
        <taxon>Anabaenopsis</taxon>
    </lineage>
</organism>
<dbReference type="EMBL" id="AP018177">
    <property type="protein sequence ID" value="BAY20255.1"/>
    <property type="molecule type" value="Genomic_DNA"/>
</dbReference>
<protein>
    <submittedName>
        <fullName evidence="1">Uncharacterized protein</fullName>
    </submittedName>
</protein>
<reference evidence="1 2" key="1">
    <citation type="submission" date="2017-06" db="EMBL/GenBank/DDBJ databases">
        <title>Genome sequencing of cyanobaciteial culture collection at National Institute for Environmental Studies (NIES).</title>
        <authorList>
            <person name="Hirose Y."/>
            <person name="Shimura Y."/>
            <person name="Fujisawa T."/>
            <person name="Nakamura Y."/>
            <person name="Kawachi M."/>
        </authorList>
    </citation>
    <scope>NUCLEOTIDE SEQUENCE [LARGE SCALE GENOMIC DNA]</scope>
    <source>
        <strain evidence="1 2">NIES-21</strain>
        <plasmid evidence="2">Plasmid3 dna</plasmid>
    </source>
</reference>
<name>A0A1Z4GRW7_9CYAN</name>
<dbReference type="Proteomes" id="UP000218287">
    <property type="component" value="Plasmid Plasmid3 dna"/>
</dbReference>
<dbReference type="AlphaFoldDB" id="A0A1Z4GRW7"/>
<accession>A0A1Z4GRW7</accession>
<geneLocation type="plasmid" evidence="2">
    <name>Plasmid3 dna</name>
</geneLocation>
<proteinExistence type="predicted"/>
<keyword evidence="1" id="KW-0614">Plasmid</keyword>